<evidence type="ECO:0000256" key="2">
    <source>
        <dbReference type="ARBA" id="ARBA00023056"/>
    </source>
</evidence>
<dbReference type="SUPFAM" id="SSF51161">
    <property type="entry name" value="Trimeric LpxA-like enzymes"/>
    <property type="match status" value="1"/>
</dbReference>
<dbReference type="NCBIfam" id="TIGR02092">
    <property type="entry name" value="glgD"/>
    <property type="match status" value="1"/>
</dbReference>
<name>A0A9D1DP90_9FIRM</name>
<feature type="domain" description="Nucleotidyl transferase" evidence="3">
    <location>
        <begin position="22"/>
        <end position="227"/>
    </location>
</feature>
<evidence type="ECO:0000256" key="1">
    <source>
        <dbReference type="ARBA" id="ARBA00010443"/>
    </source>
</evidence>
<dbReference type="GO" id="GO:0008878">
    <property type="term" value="F:glucose-1-phosphate adenylyltransferase activity"/>
    <property type="evidence" value="ECO:0007669"/>
    <property type="project" value="UniProtKB-EC"/>
</dbReference>
<dbReference type="PANTHER" id="PTHR43523">
    <property type="entry name" value="GLUCOSE-1-PHOSPHATE ADENYLYLTRANSFERASE-RELATED"/>
    <property type="match status" value="1"/>
</dbReference>
<evidence type="ECO:0000259" key="4">
    <source>
        <dbReference type="Pfam" id="PF24894"/>
    </source>
</evidence>
<proteinExistence type="inferred from homology"/>
<dbReference type="EMBL" id="DVHF01000033">
    <property type="protein sequence ID" value="HIR56532.1"/>
    <property type="molecule type" value="Genomic_DNA"/>
</dbReference>
<dbReference type="Pfam" id="PF24894">
    <property type="entry name" value="Hexapep_GlmU"/>
    <property type="match status" value="1"/>
</dbReference>
<organism evidence="5 6">
    <name type="scientific">Candidatus Gallacutalibacter pullicola</name>
    <dbReference type="NCBI Taxonomy" id="2840830"/>
    <lineage>
        <taxon>Bacteria</taxon>
        <taxon>Bacillati</taxon>
        <taxon>Bacillota</taxon>
        <taxon>Clostridia</taxon>
        <taxon>Eubacteriales</taxon>
        <taxon>Candidatus Gallacutalibacter</taxon>
    </lineage>
</organism>
<keyword evidence="5" id="KW-0808">Transferase</keyword>
<comment type="caution">
    <text evidence="5">The sequence shown here is derived from an EMBL/GenBank/DDBJ whole genome shotgun (WGS) entry which is preliminary data.</text>
</comment>
<gene>
    <name evidence="5" type="primary">glgD</name>
    <name evidence="5" type="ORF">IAA54_02605</name>
</gene>
<dbReference type="InterPro" id="IPR011831">
    <property type="entry name" value="ADP-Glc_PPase"/>
</dbReference>
<protein>
    <submittedName>
        <fullName evidence="5">Glucose-1-phosphate adenylyltransferase subunit GlgD</fullName>
        <ecNumber evidence="5">2.7.7.27</ecNumber>
    </submittedName>
</protein>
<dbReference type="EC" id="2.7.7.27" evidence="5"/>
<sequence length="374" mass="42525">MRGNNVVGILFSNIHEELVHELTEKRTIGSIPFGGRYRLIDFPLSNMVNSGINKVGVITKGNYQSLMDHLGSGKAWDLSRKREGLFLLPPFDGIHGVYSDVNNRMDSLSAISRFLKNSREDYVLLSDCDSVCNIDYKDVISFHLEHEADITVLYRYGKMPAKSNDTSVYTMDPEGRVIDLLVNPSQEGECNYGMNKMLIRRELLMDLVNDCVSRNMYDFKRHLLQRNIKNYRVFGYEFKGFLNVIDSMNAYFEANMALMQPSVRTELFNPERPIYTKVRDDMPARYGLDSVVENSLIADGCVVDGEVENCILFRGVKIAKGSKVSNCVIMQDTVIGENCRLNYVITDKDVQIRSERSLMGFQSYPVFIAKGSVV</sequence>
<dbReference type="CDD" id="cd04651">
    <property type="entry name" value="LbH_G1P_AT_C"/>
    <property type="match status" value="1"/>
</dbReference>
<evidence type="ECO:0000313" key="6">
    <source>
        <dbReference type="Proteomes" id="UP000886785"/>
    </source>
</evidence>
<reference evidence="5" key="1">
    <citation type="submission" date="2020-10" db="EMBL/GenBank/DDBJ databases">
        <authorList>
            <person name="Gilroy R."/>
        </authorList>
    </citation>
    <scope>NUCLEOTIDE SEQUENCE</scope>
    <source>
        <strain evidence="5">ChiSjej1B19-7085</strain>
    </source>
</reference>
<dbReference type="InterPro" id="IPR011004">
    <property type="entry name" value="Trimer_LpxA-like_sf"/>
</dbReference>
<accession>A0A9D1DP90</accession>
<dbReference type="CDD" id="cd02508">
    <property type="entry name" value="ADP_Glucose_PP"/>
    <property type="match status" value="1"/>
</dbReference>
<evidence type="ECO:0000259" key="3">
    <source>
        <dbReference type="Pfam" id="PF00483"/>
    </source>
</evidence>
<keyword evidence="2" id="KW-0320">Glycogen biosynthesis</keyword>
<dbReference type="Pfam" id="PF00483">
    <property type="entry name" value="NTP_transferase"/>
    <property type="match status" value="1"/>
</dbReference>
<dbReference type="InterPro" id="IPR005835">
    <property type="entry name" value="NTP_transferase_dom"/>
</dbReference>
<dbReference type="PANTHER" id="PTHR43523:SF6">
    <property type="entry name" value="GLYCOGEN BIOSYNTHESIS PROTEIN GLGD"/>
    <property type="match status" value="1"/>
</dbReference>
<dbReference type="InterPro" id="IPR056818">
    <property type="entry name" value="GlmU/GlgC-like_hexapep"/>
</dbReference>
<dbReference type="GO" id="GO:0005978">
    <property type="term" value="P:glycogen biosynthetic process"/>
    <property type="evidence" value="ECO:0007669"/>
    <property type="project" value="UniProtKB-KW"/>
</dbReference>
<feature type="domain" description="Glucose-1-phosphate adenylyltransferase/Bifunctional protein GlmU-like C-terminal hexapeptide" evidence="4">
    <location>
        <begin position="290"/>
        <end position="355"/>
    </location>
</feature>
<reference evidence="5" key="2">
    <citation type="journal article" date="2021" name="PeerJ">
        <title>Extensive microbial diversity within the chicken gut microbiome revealed by metagenomics and culture.</title>
        <authorList>
            <person name="Gilroy R."/>
            <person name="Ravi A."/>
            <person name="Getino M."/>
            <person name="Pursley I."/>
            <person name="Horton D.L."/>
            <person name="Alikhan N.F."/>
            <person name="Baker D."/>
            <person name="Gharbi K."/>
            <person name="Hall N."/>
            <person name="Watson M."/>
            <person name="Adriaenssens E.M."/>
            <person name="Foster-Nyarko E."/>
            <person name="Jarju S."/>
            <person name="Secka A."/>
            <person name="Antonio M."/>
            <person name="Oren A."/>
            <person name="Chaudhuri R.R."/>
            <person name="La Ragione R."/>
            <person name="Hildebrand F."/>
            <person name="Pallen M.J."/>
        </authorList>
    </citation>
    <scope>NUCLEOTIDE SEQUENCE</scope>
    <source>
        <strain evidence="5">ChiSjej1B19-7085</strain>
    </source>
</reference>
<dbReference type="InterPro" id="IPR029044">
    <property type="entry name" value="Nucleotide-diphossugar_trans"/>
</dbReference>
<keyword evidence="5" id="KW-0548">Nucleotidyltransferase</keyword>
<dbReference type="SUPFAM" id="SSF53448">
    <property type="entry name" value="Nucleotide-diphospho-sugar transferases"/>
    <property type="match status" value="1"/>
</dbReference>
<dbReference type="InterPro" id="IPR011832">
    <property type="entry name" value="GlgDAde_trans"/>
</dbReference>
<evidence type="ECO:0000313" key="5">
    <source>
        <dbReference type="EMBL" id="HIR56532.1"/>
    </source>
</evidence>
<dbReference type="AlphaFoldDB" id="A0A9D1DP90"/>
<dbReference type="Gene3D" id="3.90.550.10">
    <property type="entry name" value="Spore Coat Polysaccharide Biosynthesis Protein SpsA, Chain A"/>
    <property type="match status" value="1"/>
</dbReference>
<dbReference type="Gene3D" id="2.160.10.10">
    <property type="entry name" value="Hexapeptide repeat proteins"/>
    <property type="match status" value="1"/>
</dbReference>
<dbReference type="Proteomes" id="UP000886785">
    <property type="component" value="Unassembled WGS sequence"/>
</dbReference>
<comment type="similarity">
    <text evidence="1">Belongs to the bacterial/plant glucose-1-phosphate adenylyltransferase family.</text>
</comment>